<name>A0A327Z0T4_9ACTN</name>
<protein>
    <submittedName>
        <fullName evidence="1">Uncharacterized protein</fullName>
    </submittedName>
</protein>
<evidence type="ECO:0000313" key="1">
    <source>
        <dbReference type="EMBL" id="RAK27204.1"/>
    </source>
</evidence>
<comment type="caution">
    <text evidence="1">The sequence shown here is derived from an EMBL/GenBank/DDBJ whole genome shotgun (WGS) entry which is preliminary data.</text>
</comment>
<dbReference type="RefSeq" id="WP_245973123.1">
    <property type="nucleotide sequence ID" value="NZ_JACHWI010000004.1"/>
</dbReference>
<evidence type="ECO:0000313" key="2">
    <source>
        <dbReference type="Proteomes" id="UP000249341"/>
    </source>
</evidence>
<reference evidence="1 2" key="1">
    <citation type="submission" date="2018-06" db="EMBL/GenBank/DDBJ databases">
        <title>Genomic Encyclopedia of Type Strains, Phase III (KMG-III): the genomes of soil and plant-associated and newly described type strains.</title>
        <authorList>
            <person name="Whitman W."/>
        </authorList>
    </citation>
    <scope>NUCLEOTIDE SEQUENCE [LARGE SCALE GENOMIC DNA]</scope>
    <source>
        <strain evidence="1 2">CGMCC 4.7090</strain>
    </source>
</reference>
<dbReference type="EMBL" id="QLMJ01000024">
    <property type="protein sequence ID" value="RAK27204.1"/>
    <property type="molecule type" value="Genomic_DNA"/>
</dbReference>
<keyword evidence="2" id="KW-1185">Reference proteome</keyword>
<sequence>MSAPRIRNDRLRPSSPLWPVYEFAETDYCYGVGSIRLRVTRVDRSKPIPHDGDTWFGVRGVVVDRAGHAGEVREMLIRAGRLPVPPACKRPRLRVLRSTPV</sequence>
<dbReference type="AlphaFoldDB" id="A0A327Z0T4"/>
<dbReference type="Proteomes" id="UP000249341">
    <property type="component" value="Unassembled WGS sequence"/>
</dbReference>
<gene>
    <name evidence="1" type="ORF">B0I29_12491</name>
</gene>
<proteinExistence type="predicted"/>
<accession>A0A327Z0T4</accession>
<organism evidence="1 2">
    <name type="scientific">Actinoplanes lutulentus</name>
    <dbReference type="NCBI Taxonomy" id="1287878"/>
    <lineage>
        <taxon>Bacteria</taxon>
        <taxon>Bacillati</taxon>
        <taxon>Actinomycetota</taxon>
        <taxon>Actinomycetes</taxon>
        <taxon>Micromonosporales</taxon>
        <taxon>Micromonosporaceae</taxon>
        <taxon>Actinoplanes</taxon>
    </lineage>
</organism>